<dbReference type="HAMAP" id="MF_00011">
    <property type="entry name" value="Adenylosucc_synth"/>
    <property type="match status" value="1"/>
</dbReference>
<feature type="region of interest" description="Disordered" evidence="8">
    <location>
        <begin position="480"/>
        <end position="514"/>
    </location>
</feature>
<protein>
    <recommendedName>
        <fullName evidence="7">Adenylosuccinate synthetase</fullName>
        <shortName evidence="7">AMPSase</shortName>
        <shortName evidence="7">AdSS</shortName>
        <ecNumber evidence="7">6.3.4.4</ecNumber>
    </recommendedName>
    <alternativeName>
        <fullName evidence="7">IMP--aspartate ligase</fullName>
    </alternativeName>
</protein>
<keyword evidence="6 7" id="KW-0342">GTP-binding</keyword>
<dbReference type="GO" id="GO:0005525">
    <property type="term" value="F:GTP binding"/>
    <property type="evidence" value="ECO:0007669"/>
    <property type="project" value="UniProtKB-UniRule"/>
</dbReference>
<evidence type="ECO:0000256" key="8">
    <source>
        <dbReference type="SAM" id="MobiDB-lite"/>
    </source>
</evidence>
<comment type="similarity">
    <text evidence="7">Belongs to the adenylosuccinate synthetase family.</text>
</comment>
<keyword evidence="5 7" id="KW-0460">Magnesium</keyword>
<dbReference type="SMART" id="SM00788">
    <property type="entry name" value="Adenylsucc_synt"/>
    <property type="match status" value="1"/>
</dbReference>
<dbReference type="InterPro" id="IPR042111">
    <property type="entry name" value="Adenylosuccinate_synth_dom3"/>
</dbReference>
<feature type="active site" description="Proton donor" evidence="7">
    <location>
        <position position="72"/>
    </location>
</feature>
<feature type="binding site" description="in other chain" evidence="7">
    <location>
        <position position="291"/>
    </location>
    <ligand>
        <name>IMP</name>
        <dbReference type="ChEBI" id="CHEBI:58053"/>
        <note>ligand shared between dimeric partners</note>
    </ligand>
</feature>
<evidence type="ECO:0000256" key="6">
    <source>
        <dbReference type="ARBA" id="ARBA00023134"/>
    </source>
</evidence>
<dbReference type="UniPathway" id="UPA00075">
    <property type="reaction ID" value="UER00335"/>
</dbReference>
<dbReference type="Gene3D" id="3.40.440.10">
    <property type="entry name" value="Adenylosuccinate Synthetase, subunit A, domain 1"/>
    <property type="match status" value="1"/>
</dbReference>
<evidence type="ECO:0000313" key="10">
    <source>
        <dbReference type="Proteomes" id="UP000198802"/>
    </source>
</evidence>
<feature type="binding site" evidence="7">
    <location>
        <position position="176"/>
    </location>
    <ligand>
        <name>IMP</name>
        <dbReference type="ChEBI" id="CHEBI:58053"/>
        <note>ligand shared between dimeric partners</note>
    </ligand>
</feature>
<comment type="subcellular location">
    <subcellularLocation>
        <location evidence="7">Cytoplasm</location>
    </subcellularLocation>
</comment>
<keyword evidence="4 7" id="KW-0658">Purine biosynthesis</keyword>
<feature type="active site" description="Proton acceptor" evidence="7">
    <location>
        <position position="27"/>
    </location>
</feature>
<dbReference type="GO" id="GO:0046040">
    <property type="term" value="P:IMP metabolic process"/>
    <property type="evidence" value="ECO:0007669"/>
    <property type="project" value="TreeGrafter"/>
</dbReference>
<comment type="cofactor">
    <cofactor evidence="7">
        <name>Mg(2+)</name>
        <dbReference type="ChEBI" id="CHEBI:18420"/>
    </cofactor>
    <text evidence="7">Binds 1 Mg(2+) ion per subunit.</text>
</comment>
<comment type="function">
    <text evidence="7">Plays an important role in the de novo pathway of purine nucleotide biosynthesis. Catalyzes the first committed step in the biosynthesis of AMP from IMP.</text>
</comment>
<dbReference type="Proteomes" id="UP000198802">
    <property type="component" value="Unassembled WGS sequence"/>
</dbReference>
<dbReference type="GO" id="GO:0000287">
    <property type="term" value="F:magnesium ion binding"/>
    <property type="evidence" value="ECO:0007669"/>
    <property type="project" value="UniProtKB-UniRule"/>
</dbReference>
<gene>
    <name evidence="7" type="primary">purA</name>
    <name evidence="9" type="ORF">Ga0074812_104314</name>
</gene>
<dbReference type="SUPFAM" id="SSF52540">
    <property type="entry name" value="P-loop containing nucleoside triphosphate hydrolases"/>
    <property type="match status" value="1"/>
</dbReference>
<dbReference type="EMBL" id="FAOZ01000004">
    <property type="protein sequence ID" value="CUU55233.1"/>
    <property type="molecule type" value="Genomic_DNA"/>
</dbReference>
<dbReference type="AlphaFoldDB" id="A0A0S4QIA4"/>
<dbReference type="Gene3D" id="1.10.300.10">
    <property type="entry name" value="Adenylosuccinate Synthetase, subunit A, domain 2"/>
    <property type="match status" value="1"/>
</dbReference>
<comment type="pathway">
    <text evidence="7">Purine metabolism; AMP biosynthesis via de novo pathway; AMP from IMP: step 1/2.</text>
</comment>
<dbReference type="Pfam" id="PF00709">
    <property type="entry name" value="Adenylsucc_synt"/>
    <property type="match status" value="2"/>
</dbReference>
<organism evidence="9 10">
    <name type="scientific">Parafrankia irregularis</name>
    <dbReference type="NCBI Taxonomy" id="795642"/>
    <lineage>
        <taxon>Bacteria</taxon>
        <taxon>Bacillati</taxon>
        <taxon>Actinomycetota</taxon>
        <taxon>Actinomycetes</taxon>
        <taxon>Frankiales</taxon>
        <taxon>Frankiaceae</taxon>
        <taxon>Parafrankia</taxon>
    </lineage>
</organism>
<keyword evidence="10" id="KW-1185">Reference proteome</keyword>
<dbReference type="PANTHER" id="PTHR11846">
    <property type="entry name" value="ADENYLOSUCCINATE SYNTHETASE"/>
    <property type="match status" value="1"/>
</dbReference>
<keyword evidence="2 7" id="KW-0479">Metal-binding</keyword>
<feature type="binding site" description="in other chain" evidence="7">
    <location>
        <position position="306"/>
    </location>
    <ligand>
        <name>IMP</name>
        <dbReference type="ChEBI" id="CHEBI:58053"/>
        <note>ligand shared between dimeric partners</note>
    </ligand>
</feature>
<keyword evidence="3 7" id="KW-0547">Nucleotide-binding</keyword>
<comment type="caution">
    <text evidence="7">Lacks conserved residue(s) required for the propagation of feature annotation.</text>
</comment>
<evidence type="ECO:0000256" key="3">
    <source>
        <dbReference type="ARBA" id="ARBA00022741"/>
    </source>
</evidence>
<evidence type="ECO:0000256" key="1">
    <source>
        <dbReference type="ARBA" id="ARBA00022598"/>
    </source>
</evidence>
<comment type="catalytic activity">
    <reaction evidence="7">
        <text>IMP + L-aspartate + GTP = N(6)-(1,2-dicarboxyethyl)-AMP + GDP + phosphate + 2 H(+)</text>
        <dbReference type="Rhea" id="RHEA:15753"/>
        <dbReference type="ChEBI" id="CHEBI:15378"/>
        <dbReference type="ChEBI" id="CHEBI:29991"/>
        <dbReference type="ChEBI" id="CHEBI:37565"/>
        <dbReference type="ChEBI" id="CHEBI:43474"/>
        <dbReference type="ChEBI" id="CHEBI:57567"/>
        <dbReference type="ChEBI" id="CHEBI:58053"/>
        <dbReference type="ChEBI" id="CHEBI:58189"/>
        <dbReference type="EC" id="6.3.4.4"/>
    </reaction>
</comment>
<dbReference type="InterPro" id="IPR027417">
    <property type="entry name" value="P-loop_NTPase"/>
</dbReference>
<dbReference type="GO" id="GO:0005737">
    <property type="term" value="C:cytoplasm"/>
    <property type="evidence" value="ECO:0007669"/>
    <property type="project" value="UniProtKB-SubCell"/>
</dbReference>
<evidence type="ECO:0000256" key="2">
    <source>
        <dbReference type="ARBA" id="ARBA00022723"/>
    </source>
</evidence>
<evidence type="ECO:0000313" key="9">
    <source>
        <dbReference type="EMBL" id="CUU55233.1"/>
    </source>
</evidence>
<keyword evidence="1 7" id="KW-0436">Ligase</keyword>
<comment type="subunit">
    <text evidence="7">Homodimer.</text>
</comment>
<evidence type="ECO:0000256" key="7">
    <source>
        <dbReference type="HAMAP-Rule" id="MF_00011"/>
    </source>
</evidence>
<keyword evidence="7" id="KW-0963">Cytoplasm</keyword>
<dbReference type="EC" id="6.3.4.4" evidence="7"/>
<proteinExistence type="inferred from homology"/>
<dbReference type="InterPro" id="IPR042110">
    <property type="entry name" value="Adenylosuccinate_synth_dom2"/>
</dbReference>
<dbReference type="InterPro" id="IPR042109">
    <property type="entry name" value="Adenylosuccinate_synth_dom1"/>
</dbReference>
<name>A0A0S4QIA4_9ACTN</name>
<dbReference type="PANTHER" id="PTHR11846:SF0">
    <property type="entry name" value="ADENYLOSUCCINATE SYNTHETASE"/>
    <property type="match status" value="1"/>
</dbReference>
<dbReference type="GO" id="GO:0004019">
    <property type="term" value="F:adenylosuccinate synthase activity"/>
    <property type="evidence" value="ECO:0007669"/>
    <property type="project" value="UniProtKB-UniRule"/>
</dbReference>
<accession>A0A0S4QIA4</accession>
<feature type="binding site" evidence="7">
    <location>
        <begin position="477"/>
        <end position="479"/>
    </location>
    <ligand>
        <name>GTP</name>
        <dbReference type="ChEBI" id="CHEBI:37565"/>
    </ligand>
</feature>
<reference evidence="10" key="1">
    <citation type="submission" date="2015-11" db="EMBL/GenBank/DDBJ databases">
        <authorList>
            <person name="Varghese N."/>
        </authorList>
    </citation>
    <scope>NUCLEOTIDE SEQUENCE [LARGE SCALE GENOMIC DNA]</scope>
    <source>
        <strain evidence="10">DSM 45899</strain>
    </source>
</reference>
<dbReference type="Gene3D" id="3.90.170.10">
    <property type="entry name" value="Adenylosuccinate Synthetase, subunit A, domain 3"/>
    <property type="match status" value="1"/>
</dbReference>
<dbReference type="GO" id="GO:0044208">
    <property type="term" value="P:'de novo' AMP biosynthetic process"/>
    <property type="evidence" value="ECO:0007669"/>
    <property type="project" value="UniProtKB-UniRule"/>
</dbReference>
<feature type="binding site" evidence="7">
    <location>
        <begin position="398"/>
        <end position="400"/>
    </location>
    <ligand>
        <name>GTP</name>
        <dbReference type="ChEBI" id="CHEBI:37565"/>
    </ligand>
</feature>
<sequence>MNRLVNRDRDRDGDRDHVIVIDLGFGDAGKGTVVDWLCASRAGAAGGAGGAAGAGGRAPTVVRFNGGAQAAHNVVTDDGRHHTFAQFGAGSFTPGCATHLARTMLVDPFALVAEATHLESVGVPDPFARLTVDGEALLTTPYHAIANRVRELARGAGRHGSCGMGIGETVSYALARPAVAPRVADCRSPSRLRARLRELHDWLRAELAALAAPTELAASTELAAPVGLGGAGSGGQTGPAGLTAVPAVEEIPEVEDCVAVLTAFGQLTRIVDSSWLRVLCDRGPVVFEGAQGVLLDEWHGFHPFTTWSTTTARNAEELLAEVGRGGTARRLGVVRAYTTRHGPGPLVTEDAELTVALPDVHNGTGRWQGAFRVGHFDAVAHRYAVEAAGGVDALALTHLDVVERLPPGLGLRVCDAYRIDGATVSRLLPGPPGDLDRQGALTRRLARAEPVLGARPDVDAWPDLVTELLDAPVTLLSRGPRAADKQVTGQAGHPTGRSPDRLSAGAPCSPCTAR</sequence>
<feature type="binding site" evidence="7">
    <location>
        <position position="27"/>
    </location>
    <ligand>
        <name>Mg(2+)</name>
        <dbReference type="ChEBI" id="CHEBI:18420"/>
    </ligand>
</feature>
<evidence type="ECO:0000256" key="5">
    <source>
        <dbReference type="ARBA" id="ARBA00022842"/>
    </source>
</evidence>
<dbReference type="InterPro" id="IPR001114">
    <property type="entry name" value="Adenylosuccinate_synthetase"/>
</dbReference>
<evidence type="ECO:0000256" key="4">
    <source>
        <dbReference type="ARBA" id="ARBA00022755"/>
    </source>
</evidence>
<dbReference type="RefSeq" id="WP_242666138.1">
    <property type="nucleotide sequence ID" value="NZ_FAOZ01000004.1"/>
</dbReference>